<dbReference type="AlphaFoldDB" id="A0A5B8MVQ8"/>
<organism evidence="2 3">
    <name type="scientific">Chloropicon primus</name>
    <dbReference type="NCBI Taxonomy" id="1764295"/>
    <lineage>
        <taxon>Eukaryota</taxon>
        <taxon>Viridiplantae</taxon>
        <taxon>Chlorophyta</taxon>
        <taxon>Chloropicophyceae</taxon>
        <taxon>Chloropicales</taxon>
        <taxon>Chloropicaceae</taxon>
        <taxon>Chloropicon</taxon>
    </lineage>
</organism>
<keyword evidence="3" id="KW-1185">Reference proteome</keyword>
<evidence type="ECO:0000313" key="3">
    <source>
        <dbReference type="Proteomes" id="UP000316726"/>
    </source>
</evidence>
<reference evidence="2 3" key="1">
    <citation type="submission" date="2018-07" db="EMBL/GenBank/DDBJ databases">
        <title>The complete nuclear genome of the prasinophyte Chloropicon primus (CCMP1205).</title>
        <authorList>
            <person name="Pombert J.-F."/>
            <person name="Otis C."/>
            <person name="Turmel M."/>
            <person name="Lemieux C."/>
        </authorList>
    </citation>
    <scope>NUCLEOTIDE SEQUENCE [LARGE SCALE GENOMIC DNA]</scope>
    <source>
        <strain evidence="2 3">CCMP1205</strain>
    </source>
</reference>
<accession>A0A5B8MVQ8</accession>
<proteinExistence type="predicted"/>
<feature type="compositionally biased region" description="Basic residues" evidence="1">
    <location>
        <begin position="544"/>
        <end position="555"/>
    </location>
</feature>
<gene>
    <name evidence="2" type="ORF">A3770_11p63120</name>
</gene>
<feature type="compositionally biased region" description="Basic and acidic residues" evidence="1">
    <location>
        <begin position="595"/>
        <end position="605"/>
    </location>
</feature>
<evidence type="ECO:0000256" key="1">
    <source>
        <dbReference type="SAM" id="MobiDB-lite"/>
    </source>
</evidence>
<dbReference type="EMBL" id="CP031044">
    <property type="protein sequence ID" value="QDZ23794.1"/>
    <property type="molecule type" value="Genomic_DNA"/>
</dbReference>
<feature type="region of interest" description="Disordered" evidence="1">
    <location>
        <begin position="527"/>
        <end position="631"/>
    </location>
</feature>
<evidence type="ECO:0000313" key="2">
    <source>
        <dbReference type="EMBL" id="QDZ23794.1"/>
    </source>
</evidence>
<sequence length="631" mass="68822">MSENALAAYFLFDASPYALNEDVYCQARSMTRWCAQVQAARLIALDLEPDVVGLEAGEEWLITPARDWKSQLAGLDESFSPQRGGKDSNLLDRMIKRLLLVMKMNRMKSRVYLFLCGDIGDSSQRASTFWDSAKELRKACGEVSIIAFGESMTISSLSDLHDVCRCKGEDEGSCLYPFACEKCSTLLVIPPTWDADARCPSADFFGALVRNSLLSQNLLFGFASKWEEAYGRKPPGILLEALEASKVETHAKRMTSIRTTLSSYYASFPIDKSRRSSPEPPVVLPEGDDNQIAAAGLRPHGDCGRQAKLGDNIERGMLDFSLSSPGLKTALPLQDVTKIFTHFLTPVCRVRVGKLLKSFGKSAGNLQGTMKLSPSRNVGRLEFWLQPDSSCTLTWRKEGDPLEELLLRMPHDRTRASIGISKLPGDPSGRSFALVRKTLQGKKTPMHCFYTREASQVGEKEINKLIKVFENPPTVESTMTDSQLATFEILKGALGLVSGQATKPASAGERGGHLTHKPQRLATERKSVLEAQPTSLGPGIKKGFLGRRAKKKGRSKAVAEGASSGSKEVEAAAAPARPPSPEHNRKFFIPGAEAAEEHPPPREEGVPAGEPTKPAPGGQVSIDNLKDLFGS</sequence>
<dbReference type="Proteomes" id="UP000316726">
    <property type="component" value="Chromosome 11"/>
</dbReference>
<protein>
    <submittedName>
        <fullName evidence="2">Uncharacterized protein</fullName>
    </submittedName>
</protein>
<name>A0A5B8MVQ8_9CHLO</name>